<organism evidence="7 8">
    <name type="scientific">Paenibacillus vini</name>
    <dbReference type="NCBI Taxonomy" id="1476024"/>
    <lineage>
        <taxon>Bacteria</taxon>
        <taxon>Bacillati</taxon>
        <taxon>Bacillota</taxon>
        <taxon>Bacilli</taxon>
        <taxon>Bacillales</taxon>
        <taxon>Paenibacillaceae</taxon>
        <taxon>Paenibacillus</taxon>
    </lineage>
</organism>
<dbReference type="InterPro" id="IPR017871">
    <property type="entry name" value="ABC_transporter-like_CS"/>
</dbReference>
<dbReference type="Proteomes" id="UP000679992">
    <property type="component" value="Unassembled WGS sequence"/>
</dbReference>
<dbReference type="CDD" id="cd03220">
    <property type="entry name" value="ABC_KpsT_Wzt"/>
    <property type="match status" value="1"/>
</dbReference>
<feature type="domain" description="ABC transporter" evidence="6">
    <location>
        <begin position="6"/>
        <end position="249"/>
    </location>
</feature>
<dbReference type="PANTHER" id="PTHR46743:SF2">
    <property type="entry name" value="TEICHOIC ACIDS EXPORT ATP-BINDING PROTEIN TAGH"/>
    <property type="match status" value="1"/>
</dbReference>
<keyword evidence="8" id="KW-1185">Reference proteome</keyword>
<evidence type="ECO:0000256" key="3">
    <source>
        <dbReference type="ARBA" id="ARBA00022741"/>
    </source>
</evidence>
<dbReference type="Pfam" id="PF00005">
    <property type="entry name" value="ABC_tran"/>
    <property type="match status" value="1"/>
</dbReference>
<dbReference type="InterPro" id="IPR027417">
    <property type="entry name" value="P-loop_NTPase"/>
</dbReference>
<dbReference type="SMART" id="SM00382">
    <property type="entry name" value="AAA"/>
    <property type="match status" value="1"/>
</dbReference>
<protein>
    <submittedName>
        <fullName evidence="7">Teichoic acid ABC transporter ATP-binding protein</fullName>
    </submittedName>
</protein>
<evidence type="ECO:0000259" key="6">
    <source>
        <dbReference type="PROSITE" id="PS50893"/>
    </source>
</evidence>
<dbReference type="PROSITE" id="PS50893">
    <property type="entry name" value="ABC_TRANSPORTER_2"/>
    <property type="match status" value="1"/>
</dbReference>
<dbReference type="SUPFAM" id="SSF52540">
    <property type="entry name" value="P-loop containing nucleoside triphosphate hydrolases"/>
    <property type="match status" value="1"/>
</dbReference>
<evidence type="ECO:0000256" key="4">
    <source>
        <dbReference type="ARBA" id="ARBA00022840"/>
    </source>
</evidence>
<keyword evidence="4 7" id="KW-0067">ATP-binding</keyword>
<evidence type="ECO:0000256" key="2">
    <source>
        <dbReference type="ARBA" id="ARBA00022448"/>
    </source>
</evidence>
<dbReference type="PANTHER" id="PTHR46743">
    <property type="entry name" value="TEICHOIC ACIDS EXPORT ATP-BINDING PROTEIN TAGH"/>
    <property type="match status" value="1"/>
</dbReference>
<dbReference type="GO" id="GO:0005524">
    <property type="term" value="F:ATP binding"/>
    <property type="evidence" value="ECO:0007669"/>
    <property type="project" value="UniProtKB-KW"/>
</dbReference>
<comment type="similarity">
    <text evidence="1">Belongs to the ABC transporter superfamily.</text>
</comment>
<keyword evidence="2" id="KW-0813">Transport</keyword>
<evidence type="ECO:0000256" key="1">
    <source>
        <dbReference type="ARBA" id="ARBA00005417"/>
    </source>
</evidence>
<name>A0ABQ4MIR2_9BACL</name>
<dbReference type="InterPro" id="IPR015860">
    <property type="entry name" value="ABC_transpr_TagH-like"/>
</dbReference>
<dbReference type="PROSITE" id="PS00211">
    <property type="entry name" value="ABC_TRANSPORTER_1"/>
    <property type="match status" value="1"/>
</dbReference>
<dbReference type="RefSeq" id="WP_213656636.1">
    <property type="nucleotide sequence ID" value="NZ_BOSL01000025.1"/>
</dbReference>
<evidence type="ECO:0000313" key="8">
    <source>
        <dbReference type="Proteomes" id="UP000679992"/>
    </source>
</evidence>
<reference evidence="7 8" key="1">
    <citation type="submission" date="2021-03" db="EMBL/GenBank/DDBJ databases">
        <title>Antimicrobial resistance genes in bacteria isolated from Japanese honey, and their potential for conferring macrolide and lincosamide resistance in the American foulbrood pathogen Paenibacillus larvae.</title>
        <authorList>
            <person name="Okamoto M."/>
            <person name="Kumagai M."/>
            <person name="Kanamori H."/>
            <person name="Takamatsu D."/>
        </authorList>
    </citation>
    <scope>NUCLEOTIDE SEQUENCE [LARGE SCALE GENOMIC DNA]</scope>
    <source>
        <strain evidence="7 8">J42TS3</strain>
    </source>
</reference>
<dbReference type="InterPro" id="IPR003593">
    <property type="entry name" value="AAA+_ATPase"/>
</dbReference>
<sequence length="256" mass="28489">MEELAIKLDNVTMTYRITQEKIDSFKEFFVKSLKGKIKYKEFNAVNSLSLEVKKGERLGIIGHNGAGKSTLLKLISGVMKPTSGKLTINGTISPLLELGAGFDPDLTGAKNIYLNGAILGRNKGFLEEKFKEIVDYADLGEFIDVPVKNYSSGMRARLGFAVATQIDPDILILDEILGVGDQNFRDKSTAKMKEMINSGKTVLLVSHSLDQIQELTENVVWLHNGEIREYGESSVVCKSYRDYMSSLKYMQSRTLS</sequence>
<dbReference type="Gene3D" id="3.40.50.300">
    <property type="entry name" value="P-loop containing nucleotide triphosphate hydrolases"/>
    <property type="match status" value="1"/>
</dbReference>
<accession>A0ABQ4MIR2</accession>
<dbReference type="EMBL" id="BOSL01000025">
    <property type="protein sequence ID" value="GIP55879.1"/>
    <property type="molecule type" value="Genomic_DNA"/>
</dbReference>
<proteinExistence type="inferred from homology"/>
<keyword evidence="3" id="KW-0547">Nucleotide-binding</keyword>
<comment type="caution">
    <text evidence="7">The sequence shown here is derived from an EMBL/GenBank/DDBJ whole genome shotgun (WGS) entry which is preliminary data.</text>
</comment>
<keyword evidence="5" id="KW-1278">Translocase</keyword>
<dbReference type="InterPro" id="IPR003439">
    <property type="entry name" value="ABC_transporter-like_ATP-bd"/>
</dbReference>
<evidence type="ECO:0000256" key="5">
    <source>
        <dbReference type="ARBA" id="ARBA00022967"/>
    </source>
</evidence>
<dbReference type="InterPro" id="IPR050683">
    <property type="entry name" value="Bact_Polysacc_Export_ATP-bd"/>
</dbReference>
<evidence type="ECO:0000313" key="7">
    <source>
        <dbReference type="EMBL" id="GIP55879.1"/>
    </source>
</evidence>
<gene>
    <name evidence="7" type="ORF">J42TS3_49140</name>
</gene>